<accession>A0A9X0D6R7</accession>
<dbReference type="InterPro" id="IPR036815">
    <property type="entry name" value="14-3-3_dom_sf"/>
</dbReference>
<reference evidence="3" key="1">
    <citation type="submission" date="2023-01" db="EMBL/GenBank/DDBJ databases">
        <title>Genome assembly of the deep-sea coral Lophelia pertusa.</title>
        <authorList>
            <person name="Herrera S."/>
            <person name="Cordes E."/>
        </authorList>
    </citation>
    <scope>NUCLEOTIDE SEQUENCE</scope>
    <source>
        <strain evidence="3">USNM1676648</strain>
        <tissue evidence="3">Polyp</tissue>
    </source>
</reference>
<dbReference type="Gene3D" id="1.20.190.20">
    <property type="entry name" value="14-3-3 domain"/>
    <property type="match status" value="1"/>
</dbReference>
<dbReference type="Proteomes" id="UP001163046">
    <property type="component" value="Unassembled WGS sequence"/>
</dbReference>
<evidence type="ECO:0000313" key="4">
    <source>
        <dbReference type="Proteomes" id="UP001163046"/>
    </source>
</evidence>
<dbReference type="SMART" id="SM00101">
    <property type="entry name" value="14_3_3"/>
    <property type="match status" value="1"/>
</dbReference>
<dbReference type="InterPro" id="IPR000308">
    <property type="entry name" value="14-3-3"/>
</dbReference>
<proteinExistence type="inferred from homology"/>
<dbReference type="PRINTS" id="PR00305">
    <property type="entry name" value="1433ZETA"/>
</dbReference>
<dbReference type="EMBL" id="MU825873">
    <property type="protein sequence ID" value="KAJ7387673.1"/>
    <property type="molecule type" value="Genomic_DNA"/>
</dbReference>
<evidence type="ECO:0000259" key="2">
    <source>
        <dbReference type="SMART" id="SM00101"/>
    </source>
</evidence>
<evidence type="ECO:0000256" key="1">
    <source>
        <dbReference type="ARBA" id="ARBA00006141"/>
    </source>
</evidence>
<protein>
    <recommendedName>
        <fullName evidence="2">14-3-3 domain-containing protein</fullName>
    </recommendedName>
</protein>
<keyword evidence="4" id="KW-1185">Reference proteome</keyword>
<dbReference type="InterPro" id="IPR023410">
    <property type="entry name" value="14-3-3_domain"/>
</dbReference>
<dbReference type="AlphaFoldDB" id="A0A9X0D6R7"/>
<gene>
    <name evidence="3" type="ORF">OS493_001011</name>
</gene>
<comment type="similarity">
    <text evidence="1">Belongs to the 14-3-3 family.</text>
</comment>
<organism evidence="3 4">
    <name type="scientific">Desmophyllum pertusum</name>
    <dbReference type="NCBI Taxonomy" id="174260"/>
    <lineage>
        <taxon>Eukaryota</taxon>
        <taxon>Metazoa</taxon>
        <taxon>Cnidaria</taxon>
        <taxon>Anthozoa</taxon>
        <taxon>Hexacorallia</taxon>
        <taxon>Scleractinia</taxon>
        <taxon>Caryophylliina</taxon>
        <taxon>Caryophylliidae</taxon>
        <taxon>Desmophyllum</taxon>
    </lineage>
</organism>
<dbReference type="InterPro" id="IPR023409">
    <property type="entry name" value="14-3-3_CS"/>
</dbReference>
<dbReference type="PROSITE" id="PS00796">
    <property type="entry name" value="1433_1"/>
    <property type="match status" value="1"/>
</dbReference>
<feature type="domain" description="14-3-3" evidence="2">
    <location>
        <begin position="4"/>
        <end position="173"/>
    </location>
</feature>
<name>A0A9X0D6R7_9CNID</name>
<dbReference type="SUPFAM" id="SSF48445">
    <property type="entry name" value="14-3-3 protein"/>
    <property type="match status" value="1"/>
</dbReference>
<dbReference type="Pfam" id="PF00244">
    <property type="entry name" value="14-3-3"/>
    <property type="match status" value="1"/>
</dbReference>
<comment type="caution">
    <text evidence="3">The sequence shown here is derived from an EMBL/GenBank/DDBJ whole genome shotgun (WGS) entry which is preliminary data.</text>
</comment>
<evidence type="ECO:0000313" key="3">
    <source>
        <dbReference type="EMBL" id="KAJ7387673.1"/>
    </source>
</evidence>
<dbReference type="OrthoDB" id="10260625at2759"/>
<dbReference type="PANTHER" id="PTHR18860">
    <property type="entry name" value="14-3-3 PROTEIN"/>
    <property type="match status" value="1"/>
</dbReference>
<sequence length="178" mass="20552">MVERDINVFKAKLAEQAERYEEMAEFMARVANESTDLTVEERNLLSVAYKNVIGAKRAQWRIVSSLEVKEENTGTNKGSIIKNYKGKIESELNVTCTEILNLLEERLIPGAEQAQSADSLVFFYKMKGDYYRYQAELPVAVVHLIRKRHSKRLCQPTKRLKKKLIIFHPQVQSAWVCT</sequence>